<dbReference type="InterPro" id="IPR036188">
    <property type="entry name" value="FAD/NAD-bd_sf"/>
</dbReference>
<feature type="domain" description="Amine oxidase" evidence="2">
    <location>
        <begin position="135"/>
        <end position="403"/>
    </location>
</feature>
<dbReference type="SUPFAM" id="SSF51905">
    <property type="entry name" value="FAD/NAD(P)-binding domain"/>
    <property type="match status" value="1"/>
</dbReference>
<name>A0A6C0DRY1_9ZZZZ</name>
<evidence type="ECO:0000256" key="1">
    <source>
        <dbReference type="ARBA" id="ARBA00005995"/>
    </source>
</evidence>
<dbReference type="Gene3D" id="3.50.50.60">
    <property type="entry name" value="FAD/NAD(P)-binding domain"/>
    <property type="match status" value="1"/>
</dbReference>
<evidence type="ECO:0000313" key="3">
    <source>
        <dbReference type="EMBL" id="QHT19696.1"/>
    </source>
</evidence>
<proteinExistence type="inferred from homology"/>
<dbReference type="Pfam" id="PF01593">
    <property type="entry name" value="Amino_oxidase"/>
    <property type="match status" value="1"/>
</dbReference>
<protein>
    <recommendedName>
        <fullName evidence="2">Amine oxidase domain-containing protein</fullName>
    </recommendedName>
</protein>
<dbReference type="EMBL" id="MN739668">
    <property type="protein sequence ID" value="QHT19696.1"/>
    <property type="molecule type" value="Genomic_DNA"/>
</dbReference>
<evidence type="ECO:0000259" key="2">
    <source>
        <dbReference type="Pfam" id="PF01593"/>
    </source>
</evidence>
<dbReference type="InterPro" id="IPR002937">
    <property type="entry name" value="Amino_oxidase"/>
</dbReference>
<organism evidence="3">
    <name type="scientific">viral metagenome</name>
    <dbReference type="NCBI Taxonomy" id="1070528"/>
    <lineage>
        <taxon>unclassified sequences</taxon>
        <taxon>metagenomes</taxon>
        <taxon>organismal metagenomes</taxon>
    </lineage>
</organism>
<reference evidence="3" key="1">
    <citation type="journal article" date="2020" name="Nature">
        <title>Giant virus diversity and host interactions through global metagenomics.</title>
        <authorList>
            <person name="Schulz F."/>
            <person name="Roux S."/>
            <person name="Paez-Espino D."/>
            <person name="Jungbluth S."/>
            <person name="Walsh D.A."/>
            <person name="Denef V.J."/>
            <person name="McMahon K.D."/>
            <person name="Konstantinidis K.T."/>
            <person name="Eloe-Fadrosh E.A."/>
            <person name="Kyrpides N.C."/>
            <person name="Woyke T."/>
        </authorList>
    </citation>
    <scope>NUCLEOTIDE SEQUENCE</scope>
    <source>
        <strain evidence="3">GVMAG-M-3300023174-5</strain>
    </source>
</reference>
<dbReference type="Pfam" id="PF13450">
    <property type="entry name" value="NAD_binding_8"/>
    <property type="match status" value="1"/>
</dbReference>
<dbReference type="GO" id="GO:0016491">
    <property type="term" value="F:oxidoreductase activity"/>
    <property type="evidence" value="ECO:0007669"/>
    <property type="project" value="InterPro"/>
</dbReference>
<dbReference type="PANTHER" id="PTHR43563:SF1">
    <property type="entry name" value="AMINE OXIDASE [FLAVIN-CONTAINING] B"/>
    <property type="match status" value="1"/>
</dbReference>
<accession>A0A6C0DRY1</accession>
<sequence length="417" mass="47575">MTNYAYYDVIIVGGGIAGLYSAYQIKKLSPKTSILILERDKRSWLGGRMNNVDFQGVSVVTGAGVGRKNKDHLLIDLCNKLKITYNEFPVKKHYSKTLIPIDIGKIISHLKSKYNKVRDSQKTFKEFAEPILGKDVYKNLLICSAYTDYENEDAYETLYYYGFDDNYKSWIALGIPWHKLVEKLAHKVGMENIKTSSNVVGIHKMDECECGFLVELSNGKKFTCLKTIIATTISSVKKLVPGADNPNSIYQQIHGQTFLRVYGKFDKASNEIMKREVPTQTIVPGPLHRIIPMNENKGVYMIAYTDNDGAKQLKDKLENNEKNREFFCGLLEKSLGLPSNSLHLKAILDFYWPIGTHYYEPLRELFKDRNQFIKAAQYPMPGMLIVGEMISRKQGWTEGALESVNAVVTKQWIDWKC</sequence>
<dbReference type="PANTHER" id="PTHR43563">
    <property type="entry name" value="AMINE OXIDASE"/>
    <property type="match status" value="1"/>
</dbReference>
<dbReference type="InterPro" id="IPR050703">
    <property type="entry name" value="Flavin_MAO"/>
</dbReference>
<dbReference type="AlphaFoldDB" id="A0A6C0DRY1"/>
<comment type="similarity">
    <text evidence="1">Belongs to the flavin monoamine oxidase family.</text>
</comment>